<reference evidence="1" key="1">
    <citation type="submission" date="2020-04" db="EMBL/GenBank/DDBJ databases">
        <authorList>
            <person name="Chiriac C."/>
            <person name="Salcher M."/>
            <person name="Ghai R."/>
            <person name="Kavagutti S V."/>
        </authorList>
    </citation>
    <scope>NUCLEOTIDE SEQUENCE</scope>
</reference>
<organism evidence="1">
    <name type="scientific">uncultured Caudovirales phage</name>
    <dbReference type="NCBI Taxonomy" id="2100421"/>
    <lineage>
        <taxon>Viruses</taxon>
        <taxon>Duplodnaviria</taxon>
        <taxon>Heunggongvirae</taxon>
        <taxon>Uroviricota</taxon>
        <taxon>Caudoviricetes</taxon>
        <taxon>Peduoviridae</taxon>
        <taxon>Maltschvirus</taxon>
        <taxon>Maltschvirus maltsch</taxon>
    </lineage>
</organism>
<proteinExistence type="predicted"/>
<sequence length="81" mass="8985">MSRIVATYDPPPIPVRNCDWSAVLDTYDAGDPIGWGRTRDEAVADLEEQLADQANDYADRIEARCVDLSPDMKRCAEKANG</sequence>
<name>A0A6J5M6X0_9CAUD</name>
<gene>
    <name evidence="1" type="ORF">UFOVP399_4</name>
</gene>
<accession>A0A6J5M6X0</accession>
<evidence type="ECO:0000313" key="1">
    <source>
        <dbReference type="EMBL" id="CAB4140886.1"/>
    </source>
</evidence>
<dbReference type="EMBL" id="LR796383">
    <property type="protein sequence ID" value="CAB4140886.1"/>
    <property type="molecule type" value="Genomic_DNA"/>
</dbReference>
<protein>
    <submittedName>
        <fullName evidence="1">Uncharacterized protein</fullName>
    </submittedName>
</protein>